<dbReference type="PROSITE" id="PS00923">
    <property type="entry name" value="ASP_GLU_RACEMASE_1"/>
    <property type="match status" value="1"/>
</dbReference>
<dbReference type="AlphaFoldDB" id="A0A1G6ZNU5"/>
<sequence>MIVALIDSGLGMLPTSAWLRRLRPDLDLLLCLDPDGAPWGPKPREWVIERAVGAAERAVGLGAEVVVVPCNTASVTALEHIRDRLGPGVPVVGTVPAIKPAAAVSRSVAIWATAATTVSDYQADLIARFGNGAVVTGVACHGLADAIDRGDAGQVSAAIAEAVAHTPAGCDAVVLGCTHYPLVEAEIAARLPAGVTLFDSAEAVAAQTVRRIQALGRDSTGAGAVSVLLSGRPGELPASALNYDAGRVLADPTRLPR</sequence>
<dbReference type="PANTHER" id="PTHR21198:SF2">
    <property type="entry name" value="GLUTAMATE RACEMASE"/>
    <property type="match status" value="1"/>
</dbReference>
<evidence type="ECO:0000313" key="3">
    <source>
        <dbReference type="Proteomes" id="UP000199417"/>
    </source>
</evidence>
<dbReference type="STRING" id="168276.SAMN05444580_10975"/>
<evidence type="ECO:0000256" key="1">
    <source>
        <dbReference type="ARBA" id="ARBA00023235"/>
    </source>
</evidence>
<dbReference type="PANTHER" id="PTHR21198">
    <property type="entry name" value="GLUTAMATE RACEMASE"/>
    <property type="match status" value="1"/>
</dbReference>
<accession>A0A1G6ZNU5</accession>
<dbReference type="InterPro" id="IPR015942">
    <property type="entry name" value="Asp/Glu/hydantoin_racemase"/>
</dbReference>
<dbReference type="SUPFAM" id="SSF53681">
    <property type="entry name" value="Aspartate/glutamate racemase"/>
    <property type="match status" value="2"/>
</dbReference>
<evidence type="ECO:0000313" key="2">
    <source>
        <dbReference type="EMBL" id="SDE04220.1"/>
    </source>
</evidence>
<dbReference type="InterPro" id="IPR033134">
    <property type="entry name" value="Asp/Glu_racemase_AS_2"/>
</dbReference>
<dbReference type="PROSITE" id="PS00924">
    <property type="entry name" value="ASP_GLU_RACEMASE_2"/>
    <property type="match status" value="1"/>
</dbReference>
<dbReference type="Pfam" id="PF01177">
    <property type="entry name" value="Asp_Glu_race"/>
    <property type="match status" value="1"/>
</dbReference>
<reference evidence="2 3" key="1">
    <citation type="submission" date="2016-10" db="EMBL/GenBank/DDBJ databases">
        <authorList>
            <person name="de Groot N.N."/>
        </authorList>
    </citation>
    <scope>NUCLEOTIDE SEQUENCE [LARGE SCALE GENOMIC DNA]</scope>
    <source>
        <strain evidence="2 3">JCM 11308</strain>
    </source>
</reference>
<dbReference type="RefSeq" id="WP_072842747.1">
    <property type="nucleotide sequence ID" value="NZ_FNAB01000009.1"/>
</dbReference>
<dbReference type="GO" id="GO:0009252">
    <property type="term" value="P:peptidoglycan biosynthetic process"/>
    <property type="evidence" value="ECO:0007669"/>
    <property type="project" value="TreeGrafter"/>
</dbReference>
<keyword evidence="3" id="KW-1185">Reference proteome</keyword>
<organism evidence="2 3">
    <name type="scientific">Rhodococcus tukisamuensis</name>
    <dbReference type="NCBI Taxonomy" id="168276"/>
    <lineage>
        <taxon>Bacteria</taxon>
        <taxon>Bacillati</taxon>
        <taxon>Actinomycetota</taxon>
        <taxon>Actinomycetes</taxon>
        <taxon>Mycobacteriales</taxon>
        <taxon>Nocardiaceae</taxon>
        <taxon>Rhodococcus</taxon>
    </lineage>
</organism>
<dbReference type="InterPro" id="IPR018187">
    <property type="entry name" value="Asp/Glu_racemase_AS_1"/>
</dbReference>
<keyword evidence="1" id="KW-0413">Isomerase</keyword>
<dbReference type="Proteomes" id="UP000199417">
    <property type="component" value="Unassembled WGS sequence"/>
</dbReference>
<name>A0A1G6ZNU5_9NOCA</name>
<dbReference type="GO" id="GO:0008881">
    <property type="term" value="F:glutamate racemase activity"/>
    <property type="evidence" value="ECO:0007669"/>
    <property type="project" value="TreeGrafter"/>
</dbReference>
<dbReference type="InterPro" id="IPR001920">
    <property type="entry name" value="Asp/Glu_race"/>
</dbReference>
<dbReference type="EMBL" id="FNAB01000009">
    <property type="protein sequence ID" value="SDE04220.1"/>
    <property type="molecule type" value="Genomic_DNA"/>
</dbReference>
<protein>
    <submittedName>
        <fullName evidence="2">Glutamate racemase</fullName>
    </submittedName>
</protein>
<gene>
    <name evidence="2" type="ORF">SAMN05444580_10975</name>
</gene>
<dbReference type="Gene3D" id="3.40.50.1860">
    <property type="match status" value="2"/>
</dbReference>
<proteinExistence type="predicted"/>